<name>A0A8T1PM94_CARIL</name>
<reference evidence="2" key="2">
    <citation type="submission" date="2021-01" db="EMBL/GenBank/DDBJ databases">
        <authorList>
            <person name="Lovell J.T."/>
            <person name="Bentley N."/>
            <person name="Bhattarai G."/>
            <person name="Jenkins J.W."/>
            <person name="Sreedasyam A."/>
            <person name="Alarcon Y."/>
            <person name="Bock C."/>
            <person name="Boston L."/>
            <person name="Carlson J."/>
            <person name="Cervantes K."/>
            <person name="Clermont K."/>
            <person name="Krom N."/>
            <person name="Kubenka K."/>
            <person name="Mamidi S."/>
            <person name="Mattison C."/>
            <person name="Monteros M."/>
            <person name="Pisani C."/>
            <person name="Plott C."/>
            <person name="Rajasekar S."/>
            <person name="Rhein H.S."/>
            <person name="Rohla C."/>
            <person name="Song M."/>
            <person name="Hilaire R.S."/>
            <person name="Shu S."/>
            <person name="Wells L."/>
            <person name="Wang X."/>
            <person name="Webber J."/>
            <person name="Heerema R.J."/>
            <person name="Klein P."/>
            <person name="Conner P."/>
            <person name="Grauke L."/>
            <person name="Grimwood J."/>
            <person name="Schmutz J."/>
            <person name="Randall J.J."/>
        </authorList>
    </citation>
    <scope>NUCLEOTIDE SEQUENCE</scope>
    <source>
        <tissue evidence="2">Leaf</tissue>
    </source>
</reference>
<proteinExistence type="predicted"/>
<protein>
    <recommendedName>
        <fullName evidence="4">Phloem protein 2</fullName>
    </recommendedName>
</protein>
<comment type="caution">
    <text evidence="1">The sequence shown here is derived from an EMBL/GenBank/DDBJ whole genome shotgun (WGS) entry which is preliminary data.</text>
</comment>
<reference evidence="1" key="1">
    <citation type="submission" date="2020-12" db="EMBL/GenBank/DDBJ databases">
        <title>WGS assembly of Carya illinoinensis cv. Pawnee.</title>
        <authorList>
            <person name="Platts A."/>
            <person name="Shu S."/>
            <person name="Wright S."/>
            <person name="Barry K."/>
            <person name="Edger P."/>
            <person name="Pires J.C."/>
            <person name="Schmutz J."/>
        </authorList>
    </citation>
    <scope>NUCLEOTIDE SEQUENCE</scope>
    <source>
        <tissue evidence="1">Leaf</tissue>
    </source>
</reference>
<organism evidence="1 3">
    <name type="scientific">Carya illinoinensis</name>
    <name type="common">Pecan</name>
    <dbReference type="NCBI Taxonomy" id="32201"/>
    <lineage>
        <taxon>Eukaryota</taxon>
        <taxon>Viridiplantae</taxon>
        <taxon>Streptophyta</taxon>
        <taxon>Embryophyta</taxon>
        <taxon>Tracheophyta</taxon>
        <taxon>Spermatophyta</taxon>
        <taxon>Magnoliopsida</taxon>
        <taxon>eudicotyledons</taxon>
        <taxon>Gunneridae</taxon>
        <taxon>Pentapetalae</taxon>
        <taxon>rosids</taxon>
        <taxon>fabids</taxon>
        <taxon>Fagales</taxon>
        <taxon>Juglandaceae</taxon>
        <taxon>Carya</taxon>
    </lineage>
</organism>
<dbReference type="Proteomes" id="UP000811246">
    <property type="component" value="Chromosome 9"/>
</dbReference>
<sequence>MGSLLLFQKYWVDKNSKNSFFLYARSLSILWGEDKRYWQWRRIQETSDEVIEVNELLDVCWLDVTGKFETASLSPGTLYELAFVVKIMKDSAYGWEAPVDVELTLPNGTKQEHKENMKEKPRGNWIEIPVGEFVTSPENIGEIKFSIYRHDGLWKRGLVVKGITIRPKY</sequence>
<evidence type="ECO:0008006" key="4">
    <source>
        <dbReference type="Google" id="ProtNLM"/>
    </source>
</evidence>
<dbReference type="Pfam" id="PF14299">
    <property type="entry name" value="PP2"/>
    <property type="match status" value="1"/>
</dbReference>
<accession>A0A8T1PM94</accession>
<evidence type="ECO:0000313" key="2">
    <source>
        <dbReference type="EMBL" id="KAG6695083.1"/>
    </source>
</evidence>
<gene>
    <name evidence="1" type="ORF">CIPAW_09G078500</name>
    <name evidence="2" type="ORF">I3842_09G078000</name>
</gene>
<dbReference type="GO" id="GO:0030246">
    <property type="term" value="F:carbohydrate binding"/>
    <property type="evidence" value="ECO:0007669"/>
    <property type="project" value="InterPro"/>
</dbReference>
<keyword evidence="3" id="KW-1185">Reference proteome</keyword>
<evidence type="ECO:0000313" key="3">
    <source>
        <dbReference type="Proteomes" id="UP000811609"/>
    </source>
</evidence>
<evidence type="ECO:0000313" key="1">
    <source>
        <dbReference type="EMBL" id="KAG6641510.1"/>
    </source>
</evidence>
<dbReference type="PANTHER" id="PTHR48478">
    <property type="entry name" value="LECTIN-LIKE"/>
    <property type="match status" value="1"/>
</dbReference>
<dbReference type="InterPro" id="IPR025886">
    <property type="entry name" value="PP2-like"/>
</dbReference>
<dbReference type="AlphaFoldDB" id="A0A8T1PM94"/>
<dbReference type="PANTHER" id="PTHR48478:SF1">
    <property type="entry name" value="LECTIN-LIKE"/>
    <property type="match status" value="1"/>
</dbReference>
<dbReference type="EMBL" id="CM031833">
    <property type="protein sequence ID" value="KAG6695083.1"/>
    <property type="molecule type" value="Genomic_DNA"/>
</dbReference>
<dbReference type="Proteomes" id="UP000811609">
    <property type="component" value="Chromosome 9"/>
</dbReference>
<dbReference type="InterPro" id="IPR052147">
    <property type="entry name" value="PP2-like/Lectin"/>
</dbReference>
<dbReference type="EMBL" id="CM031817">
    <property type="protein sequence ID" value="KAG6641510.1"/>
    <property type="molecule type" value="Genomic_DNA"/>
</dbReference>